<dbReference type="EMBL" id="JARGEQ010000091">
    <property type="protein sequence ID" value="MDF1586620.1"/>
    <property type="molecule type" value="Genomic_DNA"/>
</dbReference>
<sequence>MQIPQTEETLTEIFRKLGACEPEQWARSQIEEGVPQLVRFLFLKEAWQEVLPDGDISWIDREIAQARKSPEEPYAGLGAALARCRAAGADDADLSEIFRCAQAQMLFSLCYLLDCPHPPPEPAEDVCWALFQVDEEGRPVGPPVGGLHEDVLSMDPTGQEMRPVHRE</sequence>
<protein>
    <submittedName>
        <fullName evidence="2">Uncharacterized protein</fullName>
    </submittedName>
</protein>
<keyword evidence="3" id="KW-1185">Reference proteome</keyword>
<dbReference type="Proteomes" id="UP001301140">
    <property type="component" value="Unassembled WGS sequence"/>
</dbReference>
<comment type="caution">
    <text evidence="2">The sequence shown here is derived from an EMBL/GenBank/DDBJ whole genome shotgun (WGS) entry which is preliminary data.</text>
</comment>
<reference evidence="2 3" key="1">
    <citation type="submission" date="2023-03" db="EMBL/GenBank/DDBJ databases">
        <title>YIM 152171 draft genome.</title>
        <authorList>
            <person name="Yang Z."/>
        </authorList>
    </citation>
    <scope>NUCLEOTIDE SEQUENCE [LARGE SCALE GENOMIC DNA]</scope>
    <source>
        <strain evidence="2 3">YIM 152171</strain>
    </source>
</reference>
<gene>
    <name evidence="2" type="ORF">PZ740_09520</name>
</gene>
<dbReference type="RefSeq" id="WP_327789035.1">
    <property type="nucleotide sequence ID" value="NZ_JARGEQ010000091.1"/>
</dbReference>
<evidence type="ECO:0000313" key="2">
    <source>
        <dbReference type="EMBL" id="MDF1586620.1"/>
    </source>
</evidence>
<organism evidence="2 3">
    <name type="scientific">Marinimicrococcus flavescens</name>
    <dbReference type="NCBI Taxonomy" id="3031815"/>
    <lineage>
        <taxon>Bacteria</taxon>
        <taxon>Pseudomonadati</taxon>
        <taxon>Pseudomonadota</taxon>
        <taxon>Alphaproteobacteria</taxon>
        <taxon>Geminicoccales</taxon>
        <taxon>Geminicoccaceae</taxon>
        <taxon>Marinimicrococcus</taxon>
    </lineage>
</organism>
<dbReference type="AlphaFoldDB" id="A0AAP3XRJ3"/>
<evidence type="ECO:0000313" key="3">
    <source>
        <dbReference type="Proteomes" id="UP001301140"/>
    </source>
</evidence>
<name>A0AAP3XRJ3_9PROT</name>
<proteinExistence type="predicted"/>
<evidence type="ECO:0000256" key="1">
    <source>
        <dbReference type="SAM" id="MobiDB-lite"/>
    </source>
</evidence>
<feature type="region of interest" description="Disordered" evidence="1">
    <location>
        <begin position="146"/>
        <end position="167"/>
    </location>
</feature>
<accession>A0AAP3XRJ3</accession>